<name>A0A497EN07_9CREN</name>
<feature type="domain" description="Radical SAM core" evidence="4">
    <location>
        <begin position="56"/>
        <end position="218"/>
    </location>
</feature>
<organism evidence="5 6">
    <name type="scientific">Thermoproteota archaeon</name>
    <dbReference type="NCBI Taxonomy" id="2056631"/>
    <lineage>
        <taxon>Archaea</taxon>
        <taxon>Thermoproteota</taxon>
    </lineage>
</organism>
<keyword evidence="2" id="KW-0408">Iron</keyword>
<keyword evidence="3" id="KW-0411">Iron-sulfur</keyword>
<dbReference type="InterPro" id="IPR007197">
    <property type="entry name" value="rSAM"/>
</dbReference>
<dbReference type="Proteomes" id="UP000278475">
    <property type="component" value="Unassembled WGS sequence"/>
</dbReference>
<protein>
    <recommendedName>
        <fullName evidence="4">Radical SAM core domain-containing protein</fullName>
    </recommendedName>
</protein>
<dbReference type="SFLD" id="SFLDG01084">
    <property type="entry name" value="Uncharacterised_Radical_SAM_Su"/>
    <property type="match status" value="1"/>
</dbReference>
<evidence type="ECO:0000313" key="6">
    <source>
        <dbReference type="Proteomes" id="UP000278475"/>
    </source>
</evidence>
<dbReference type="PANTHER" id="PTHR43432">
    <property type="entry name" value="SLR0285 PROTEIN"/>
    <property type="match status" value="1"/>
</dbReference>
<keyword evidence="1" id="KW-0479">Metal-binding</keyword>
<evidence type="ECO:0000256" key="2">
    <source>
        <dbReference type="ARBA" id="ARBA00023004"/>
    </source>
</evidence>
<gene>
    <name evidence="5" type="ORF">DRJ31_07000</name>
</gene>
<dbReference type="SUPFAM" id="SSF102114">
    <property type="entry name" value="Radical SAM enzymes"/>
    <property type="match status" value="1"/>
</dbReference>
<evidence type="ECO:0000256" key="3">
    <source>
        <dbReference type="ARBA" id="ARBA00023014"/>
    </source>
</evidence>
<accession>A0A497EN07</accession>
<evidence type="ECO:0000256" key="1">
    <source>
        <dbReference type="ARBA" id="ARBA00022723"/>
    </source>
</evidence>
<dbReference type="Gene3D" id="3.80.30.30">
    <property type="match status" value="1"/>
</dbReference>
<dbReference type="Pfam" id="PF04055">
    <property type="entry name" value="Radical_SAM"/>
    <property type="match status" value="1"/>
</dbReference>
<sequence length="414" mass="47692">MLGLPLRQISLDQFIRGANTYMESINVRELLLRDLIIGPSLCMSGLCYSIFKLDLYQWCEHRCLYCYSRMLPLKEKRMALQMGREFLNNLRALERALGDYPIFRMSTLTDAFHPSERIYKFSLKSLATCLREEIPLIISTKSTLITKEPWLSVIRKLSDEKLAIVQYTIITPNEKQSKILEPYAPSPEERLGACKKLRDLGVPVVVRLQPLIPGVNTDVRLLNTLLDDLEDVGVLQVIAEFFRFSQWRLLSDISKAAINGKLLTSRSTWTKYPLSPYKRPVLGIRLKVLENLKKLCDEHGLLFSTCREGFFHLHTASSCCGTHVLKRGLVKPTLYEVWKLKNEGKAIMSEDFYKQLRHEYQAGNVKFITPDMLNNVPSKEFKIKLLQHFKLLKNLVHDNSLLIEICPSFALSSH</sequence>
<dbReference type="GO" id="GO:0046872">
    <property type="term" value="F:metal ion binding"/>
    <property type="evidence" value="ECO:0007669"/>
    <property type="project" value="UniProtKB-KW"/>
</dbReference>
<reference evidence="5 6" key="1">
    <citation type="submission" date="2018-06" db="EMBL/GenBank/DDBJ databases">
        <title>Extensive metabolic versatility and redundancy in microbially diverse, dynamic hydrothermal sediments.</title>
        <authorList>
            <person name="Dombrowski N."/>
            <person name="Teske A."/>
            <person name="Baker B.J."/>
        </authorList>
    </citation>
    <scope>NUCLEOTIDE SEQUENCE [LARGE SCALE GENOMIC DNA]</scope>
    <source>
        <strain evidence="5">B66_G16</strain>
    </source>
</reference>
<evidence type="ECO:0000313" key="5">
    <source>
        <dbReference type="EMBL" id="RLE48539.1"/>
    </source>
</evidence>
<dbReference type="GO" id="GO:0051536">
    <property type="term" value="F:iron-sulfur cluster binding"/>
    <property type="evidence" value="ECO:0007669"/>
    <property type="project" value="UniProtKB-KW"/>
</dbReference>
<dbReference type="InterPro" id="IPR058240">
    <property type="entry name" value="rSAM_sf"/>
</dbReference>
<dbReference type="EMBL" id="QMQV01000069">
    <property type="protein sequence ID" value="RLE48539.1"/>
    <property type="molecule type" value="Genomic_DNA"/>
</dbReference>
<comment type="caution">
    <text evidence="5">The sequence shown here is derived from an EMBL/GenBank/DDBJ whole genome shotgun (WGS) entry which is preliminary data.</text>
</comment>
<dbReference type="SFLD" id="SFLDS00029">
    <property type="entry name" value="Radical_SAM"/>
    <property type="match status" value="1"/>
</dbReference>
<dbReference type="GO" id="GO:0003824">
    <property type="term" value="F:catalytic activity"/>
    <property type="evidence" value="ECO:0007669"/>
    <property type="project" value="InterPro"/>
</dbReference>
<dbReference type="CDD" id="cd01335">
    <property type="entry name" value="Radical_SAM"/>
    <property type="match status" value="1"/>
</dbReference>
<dbReference type="AlphaFoldDB" id="A0A497EN07"/>
<evidence type="ECO:0000259" key="4">
    <source>
        <dbReference type="Pfam" id="PF04055"/>
    </source>
</evidence>
<dbReference type="InterPro" id="IPR040086">
    <property type="entry name" value="MJ0683-like"/>
</dbReference>
<proteinExistence type="predicted"/>
<dbReference type="PANTHER" id="PTHR43432:SF4">
    <property type="entry name" value="RADICAL SAM CORE DOMAIN-CONTAINING PROTEIN"/>
    <property type="match status" value="1"/>
</dbReference>